<comment type="subcellular location">
    <subcellularLocation>
        <location evidence="2">Membrane</location>
        <topology evidence="2">Multi-pass membrane protein</topology>
    </subcellularLocation>
</comment>
<feature type="transmembrane region" description="Helical" evidence="12">
    <location>
        <begin position="104"/>
        <end position="126"/>
    </location>
</feature>
<keyword evidence="5 12" id="KW-0812">Transmembrane</keyword>
<keyword evidence="10" id="KW-0482">Metalloprotease</keyword>
<comment type="cofactor">
    <cofactor evidence="1">
        <name>Zn(2+)</name>
        <dbReference type="ChEBI" id="CHEBI:29105"/>
    </cofactor>
</comment>
<sequence>MKYLQVKWTLSGAHLIDQPHDRHALAHQFILTYGFPRMIRFKIFGIPVNVQPFFWITMAILGTSFLPSSTPEKDTILLIGLFVLAGFVSIMIHELGHALMVRYFGLPTAITLHTFGGFATYPAGILSRPKSFLVTAGGPGLQILFAFLASLVLNNPLITENQNLTFFISVLYKISLFWALLNLLPVLPLDGGQLLHALLGPARIRLTLYISIGFALLGAILLSQVGFMIFPIYLIFMAWESWKTLQINSPR</sequence>
<evidence type="ECO:0000256" key="6">
    <source>
        <dbReference type="ARBA" id="ARBA00022723"/>
    </source>
</evidence>
<keyword evidence="9 12" id="KW-1133">Transmembrane helix</keyword>
<reference evidence="14" key="1">
    <citation type="submission" date="2021-01" db="EMBL/GenBank/DDBJ databases">
        <title>Modified the classification status of verrucomicrobia.</title>
        <authorList>
            <person name="Feng X."/>
        </authorList>
    </citation>
    <scope>NUCLEOTIDE SEQUENCE</scope>
    <source>
        <strain evidence="14">KCTC 22041</strain>
    </source>
</reference>
<evidence type="ECO:0000313" key="15">
    <source>
        <dbReference type="Proteomes" id="UP000603141"/>
    </source>
</evidence>
<dbReference type="AlphaFoldDB" id="A0A934S8F2"/>
<keyword evidence="15" id="KW-1185">Reference proteome</keyword>
<organism evidence="14 15">
    <name type="scientific">Luteolibacter pohnpeiensis</name>
    <dbReference type="NCBI Taxonomy" id="454153"/>
    <lineage>
        <taxon>Bacteria</taxon>
        <taxon>Pseudomonadati</taxon>
        <taxon>Verrucomicrobiota</taxon>
        <taxon>Verrucomicrobiia</taxon>
        <taxon>Verrucomicrobiales</taxon>
        <taxon>Verrucomicrobiaceae</taxon>
        <taxon>Luteolibacter</taxon>
    </lineage>
</organism>
<feature type="transmembrane region" description="Helical" evidence="12">
    <location>
        <begin position="75"/>
        <end position="92"/>
    </location>
</feature>
<evidence type="ECO:0000256" key="7">
    <source>
        <dbReference type="ARBA" id="ARBA00022801"/>
    </source>
</evidence>
<protein>
    <recommendedName>
        <fullName evidence="13">Peptidase M50 domain-containing protein</fullName>
    </recommendedName>
</protein>
<evidence type="ECO:0000256" key="5">
    <source>
        <dbReference type="ARBA" id="ARBA00022692"/>
    </source>
</evidence>
<feature type="transmembrane region" description="Helical" evidence="12">
    <location>
        <begin position="207"/>
        <end position="236"/>
    </location>
</feature>
<gene>
    <name evidence="14" type="ORF">JIN85_12535</name>
</gene>
<evidence type="ECO:0000256" key="2">
    <source>
        <dbReference type="ARBA" id="ARBA00004141"/>
    </source>
</evidence>
<evidence type="ECO:0000256" key="9">
    <source>
        <dbReference type="ARBA" id="ARBA00022989"/>
    </source>
</evidence>
<comment type="similarity">
    <text evidence="3">Belongs to the peptidase M50B family.</text>
</comment>
<feature type="transmembrane region" description="Helical" evidence="12">
    <location>
        <begin position="43"/>
        <end position="63"/>
    </location>
</feature>
<dbReference type="EMBL" id="JAENIJ010000019">
    <property type="protein sequence ID" value="MBK1883245.1"/>
    <property type="molecule type" value="Genomic_DNA"/>
</dbReference>
<keyword evidence="7" id="KW-0378">Hydrolase</keyword>
<evidence type="ECO:0000256" key="4">
    <source>
        <dbReference type="ARBA" id="ARBA00022670"/>
    </source>
</evidence>
<comment type="caution">
    <text evidence="14">The sequence shown here is derived from an EMBL/GenBank/DDBJ whole genome shotgun (WGS) entry which is preliminary data.</text>
</comment>
<dbReference type="PANTHER" id="PTHR39188:SF3">
    <property type="entry name" value="STAGE IV SPORULATION PROTEIN FB"/>
    <property type="match status" value="1"/>
</dbReference>
<dbReference type="RefSeq" id="WP_200271174.1">
    <property type="nucleotide sequence ID" value="NZ_JAENIJ010000019.1"/>
</dbReference>
<name>A0A934S8F2_9BACT</name>
<feature type="transmembrane region" description="Helical" evidence="12">
    <location>
        <begin position="132"/>
        <end position="153"/>
    </location>
</feature>
<keyword evidence="6" id="KW-0479">Metal-binding</keyword>
<dbReference type="Proteomes" id="UP000603141">
    <property type="component" value="Unassembled WGS sequence"/>
</dbReference>
<evidence type="ECO:0000256" key="10">
    <source>
        <dbReference type="ARBA" id="ARBA00023049"/>
    </source>
</evidence>
<accession>A0A934S8F2</accession>
<dbReference type="GO" id="GO:0046872">
    <property type="term" value="F:metal ion binding"/>
    <property type="evidence" value="ECO:0007669"/>
    <property type="project" value="UniProtKB-KW"/>
</dbReference>
<dbReference type="GO" id="GO:0016020">
    <property type="term" value="C:membrane"/>
    <property type="evidence" value="ECO:0007669"/>
    <property type="project" value="UniProtKB-SubCell"/>
</dbReference>
<keyword evidence="8" id="KW-0862">Zinc</keyword>
<feature type="domain" description="Peptidase M50" evidence="13">
    <location>
        <begin position="161"/>
        <end position="203"/>
    </location>
</feature>
<evidence type="ECO:0000256" key="1">
    <source>
        <dbReference type="ARBA" id="ARBA00001947"/>
    </source>
</evidence>
<evidence type="ECO:0000256" key="3">
    <source>
        <dbReference type="ARBA" id="ARBA00007931"/>
    </source>
</evidence>
<dbReference type="Pfam" id="PF02163">
    <property type="entry name" value="Peptidase_M50"/>
    <property type="match status" value="1"/>
</dbReference>
<evidence type="ECO:0000256" key="11">
    <source>
        <dbReference type="ARBA" id="ARBA00023136"/>
    </source>
</evidence>
<dbReference type="GO" id="GO:0006508">
    <property type="term" value="P:proteolysis"/>
    <property type="evidence" value="ECO:0007669"/>
    <property type="project" value="UniProtKB-KW"/>
</dbReference>
<feature type="transmembrane region" description="Helical" evidence="12">
    <location>
        <begin position="165"/>
        <end position="187"/>
    </location>
</feature>
<dbReference type="GO" id="GO:0008237">
    <property type="term" value="F:metallopeptidase activity"/>
    <property type="evidence" value="ECO:0007669"/>
    <property type="project" value="UniProtKB-KW"/>
</dbReference>
<keyword evidence="4" id="KW-0645">Protease</keyword>
<proteinExistence type="inferred from homology"/>
<evidence type="ECO:0000256" key="8">
    <source>
        <dbReference type="ARBA" id="ARBA00022833"/>
    </source>
</evidence>
<dbReference type="PANTHER" id="PTHR39188">
    <property type="entry name" value="MEMBRANE-ASSOCIATED ZINC METALLOPROTEASE M50B"/>
    <property type="match status" value="1"/>
</dbReference>
<evidence type="ECO:0000313" key="14">
    <source>
        <dbReference type="EMBL" id="MBK1883245.1"/>
    </source>
</evidence>
<evidence type="ECO:0000256" key="12">
    <source>
        <dbReference type="SAM" id="Phobius"/>
    </source>
</evidence>
<keyword evidence="11 12" id="KW-0472">Membrane</keyword>
<dbReference type="InterPro" id="IPR008915">
    <property type="entry name" value="Peptidase_M50"/>
</dbReference>
<evidence type="ECO:0000259" key="13">
    <source>
        <dbReference type="Pfam" id="PF02163"/>
    </source>
</evidence>